<evidence type="ECO:0000259" key="5">
    <source>
        <dbReference type="PROSITE" id="PS51078"/>
    </source>
</evidence>
<keyword evidence="3" id="KW-0804">Transcription</keyword>
<dbReference type="InterPro" id="IPR005471">
    <property type="entry name" value="Tscrpt_reg_IclR_N"/>
</dbReference>
<sequence>MTESFSRSSQNRYSVPGLERGLRLLSEFNRHDQVLAAPELAKRLGLPRTTTFRLLNTLESLGFVKRVEGGHSYKLGMAILRLGFEYLASLELTELGQPLLEKVRNETGLSCNLAIRDEDQVVIIGKVAAPTPFVSTVHVGTRLPAHATLLGRVLLSDMQLTDLQRLYPEDHLEKFSERTPKSVEALYKLIQQDAKNGYGLDEGYFEPEVASAAVAVRDKKNELVAALGVTIPISYRNKGAVNYQELVAIIESAAQELSQLLGYQSP</sequence>
<dbReference type="Gene3D" id="3.30.450.40">
    <property type="match status" value="1"/>
</dbReference>
<evidence type="ECO:0000259" key="4">
    <source>
        <dbReference type="PROSITE" id="PS51077"/>
    </source>
</evidence>
<dbReference type="InterPro" id="IPR036388">
    <property type="entry name" value="WH-like_DNA-bd_sf"/>
</dbReference>
<evidence type="ECO:0000256" key="1">
    <source>
        <dbReference type="ARBA" id="ARBA00023015"/>
    </source>
</evidence>
<dbReference type="SMART" id="SM00346">
    <property type="entry name" value="HTH_ICLR"/>
    <property type="match status" value="1"/>
</dbReference>
<dbReference type="SUPFAM" id="SSF46785">
    <property type="entry name" value="Winged helix' DNA-binding domain"/>
    <property type="match status" value="1"/>
</dbReference>
<dbReference type="PANTHER" id="PTHR30136:SF34">
    <property type="entry name" value="TRANSCRIPTIONAL REGULATOR"/>
    <property type="match status" value="1"/>
</dbReference>
<name>A0ABX0WLP0_9BURK</name>
<organism evidence="6 7">
    <name type="scientific">Paenalcaligenes hominis</name>
    <dbReference type="NCBI Taxonomy" id="643674"/>
    <lineage>
        <taxon>Bacteria</taxon>
        <taxon>Pseudomonadati</taxon>
        <taxon>Pseudomonadota</taxon>
        <taxon>Betaproteobacteria</taxon>
        <taxon>Burkholderiales</taxon>
        <taxon>Alcaligenaceae</taxon>
        <taxon>Paenalcaligenes</taxon>
    </lineage>
</organism>
<dbReference type="Gene3D" id="1.10.10.10">
    <property type="entry name" value="Winged helix-like DNA-binding domain superfamily/Winged helix DNA-binding domain"/>
    <property type="match status" value="1"/>
</dbReference>
<dbReference type="RefSeq" id="WP_167660391.1">
    <property type="nucleotide sequence ID" value="NZ_BMCQ01000009.1"/>
</dbReference>
<dbReference type="PANTHER" id="PTHR30136">
    <property type="entry name" value="HELIX-TURN-HELIX TRANSCRIPTIONAL REGULATOR, ICLR FAMILY"/>
    <property type="match status" value="1"/>
</dbReference>
<proteinExistence type="predicted"/>
<dbReference type="PROSITE" id="PS51078">
    <property type="entry name" value="ICLR_ED"/>
    <property type="match status" value="1"/>
</dbReference>
<evidence type="ECO:0000256" key="3">
    <source>
        <dbReference type="ARBA" id="ARBA00023163"/>
    </source>
</evidence>
<dbReference type="GO" id="GO:0003677">
    <property type="term" value="F:DNA binding"/>
    <property type="evidence" value="ECO:0007669"/>
    <property type="project" value="UniProtKB-KW"/>
</dbReference>
<dbReference type="Pfam" id="PF01614">
    <property type="entry name" value="IclR_C"/>
    <property type="match status" value="1"/>
</dbReference>
<dbReference type="SUPFAM" id="SSF55781">
    <property type="entry name" value="GAF domain-like"/>
    <property type="match status" value="1"/>
</dbReference>
<keyword evidence="1" id="KW-0805">Transcription regulation</keyword>
<keyword evidence="7" id="KW-1185">Reference proteome</keyword>
<dbReference type="EMBL" id="JAATIZ010000001">
    <property type="protein sequence ID" value="NJB64151.1"/>
    <property type="molecule type" value="Genomic_DNA"/>
</dbReference>
<evidence type="ECO:0000256" key="2">
    <source>
        <dbReference type="ARBA" id="ARBA00023125"/>
    </source>
</evidence>
<gene>
    <name evidence="6" type="ORF">GGR41_000372</name>
</gene>
<reference evidence="6 7" key="1">
    <citation type="submission" date="2020-03" db="EMBL/GenBank/DDBJ databases">
        <title>Genomic Encyclopedia of Type Strains, Phase IV (KMG-IV): sequencing the most valuable type-strain genomes for metagenomic binning, comparative biology and taxonomic classification.</title>
        <authorList>
            <person name="Goeker M."/>
        </authorList>
    </citation>
    <scope>NUCLEOTIDE SEQUENCE [LARGE SCALE GENOMIC DNA]</scope>
    <source>
        <strain evidence="6 7">DSM 26613</strain>
    </source>
</reference>
<feature type="domain" description="HTH iclR-type" evidence="4">
    <location>
        <begin position="15"/>
        <end position="77"/>
    </location>
</feature>
<dbReference type="PROSITE" id="PS51077">
    <property type="entry name" value="HTH_ICLR"/>
    <property type="match status" value="1"/>
</dbReference>
<feature type="domain" description="IclR-ED" evidence="5">
    <location>
        <begin position="78"/>
        <end position="263"/>
    </location>
</feature>
<dbReference type="InterPro" id="IPR014757">
    <property type="entry name" value="Tscrpt_reg_IclR_C"/>
</dbReference>
<dbReference type="Pfam" id="PF09339">
    <property type="entry name" value="HTH_IclR"/>
    <property type="match status" value="1"/>
</dbReference>
<evidence type="ECO:0000313" key="7">
    <source>
        <dbReference type="Proteomes" id="UP000783934"/>
    </source>
</evidence>
<dbReference type="InterPro" id="IPR050707">
    <property type="entry name" value="HTH_MetabolicPath_Reg"/>
</dbReference>
<accession>A0ABX0WLP0</accession>
<evidence type="ECO:0000313" key="6">
    <source>
        <dbReference type="EMBL" id="NJB64151.1"/>
    </source>
</evidence>
<dbReference type="Proteomes" id="UP000783934">
    <property type="component" value="Unassembled WGS sequence"/>
</dbReference>
<dbReference type="InterPro" id="IPR036390">
    <property type="entry name" value="WH_DNA-bd_sf"/>
</dbReference>
<comment type="caution">
    <text evidence="6">The sequence shown here is derived from an EMBL/GenBank/DDBJ whole genome shotgun (WGS) entry which is preliminary data.</text>
</comment>
<keyword evidence="2 6" id="KW-0238">DNA-binding</keyword>
<protein>
    <submittedName>
        <fullName evidence="6">DNA-binding IclR family transcriptional regulator</fullName>
    </submittedName>
</protein>
<dbReference type="InterPro" id="IPR029016">
    <property type="entry name" value="GAF-like_dom_sf"/>
</dbReference>